<feature type="compositionally biased region" description="Basic and acidic residues" evidence="1">
    <location>
        <begin position="48"/>
        <end position="58"/>
    </location>
</feature>
<name>A0A9X9Q9G7_GULGU</name>
<comment type="caution">
    <text evidence="2">The sequence shown here is derived from an EMBL/GenBank/DDBJ whole genome shotgun (WGS) entry which is preliminary data.</text>
</comment>
<proteinExistence type="predicted"/>
<sequence length="303" mass="32932">ASQEYWPCCQSPRSPHECRRRESWIARPWLVQGWVPHHAAHPPARAAGHQDDEPKENPAARARVQHRKPPHPPGGTAQLVPQALSSELPASAGLTAPPQAHDRGLPQDAQDCRHHRPEHPVPLRRAPQPDGGPAAPELRAPVLLPTQLLGTLRAPSHAATARASQPPALRPRGARAPHAARHRLRHHPARAGRHVRVALQLLQPVLPGLPARAQRVARGLPARARGLLPRGRALRHVRAQHAGLRPGRRQRAQPARRRRLPGGPHPPGGRGLLARHDRRVLRRVAGAAAAAAGLGPGRRALRQ</sequence>
<feature type="non-terminal residue" evidence="2">
    <location>
        <position position="303"/>
    </location>
</feature>
<feature type="region of interest" description="Disordered" evidence="1">
    <location>
        <begin position="38"/>
        <end position="138"/>
    </location>
</feature>
<feature type="non-terminal residue" evidence="2">
    <location>
        <position position="1"/>
    </location>
</feature>
<protein>
    <submittedName>
        <fullName evidence="2">Uncharacterized protein</fullName>
    </submittedName>
</protein>
<gene>
    <name evidence="2" type="ORF">BN2614_LOCUS5</name>
</gene>
<dbReference type="Proteomes" id="UP000269945">
    <property type="component" value="Unassembled WGS sequence"/>
</dbReference>
<evidence type="ECO:0000313" key="2">
    <source>
        <dbReference type="EMBL" id="VCX40505.1"/>
    </source>
</evidence>
<feature type="region of interest" description="Disordered" evidence="1">
    <location>
        <begin position="237"/>
        <end position="273"/>
    </location>
</feature>
<feature type="compositionally biased region" description="Basic residues" evidence="1">
    <location>
        <begin position="246"/>
        <end position="260"/>
    </location>
</feature>
<dbReference type="AlphaFoldDB" id="A0A9X9Q9G7"/>
<evidence type="ECO:0000256" key="1">
    <source>
        <dbReference type="SAM" id="MobiDB-lite"/>
    </source>
</evidence>
<organism evidence="2 3">
    <name type="scientific">Gulo gulo</name>
    <name type="common">Wolverine</name>
    <name type="synonym">Gluton</name>
    <dbReference type="NCBI Taxonomy" id="48420"/>
    <lineage>
        <taxon>Eukaryota</taxon>
        <taxon>Metazoa</taxon>
        <taxon>Chordata</taxon>
        <taxon>Craniata</taxon>
        <taxon>Vertebrata</taxon>
        <taxon>Euteleostomi</taxon>
        <taxon>Mammalia</taxon>
        <taxon>Eutheria</taxon>
        <taxon>Laurasiatheria</taxon>
        <taxon>Carnivora</taxon>
        <taxon>Caniformia</taxon>
        <taxon>Musteloidea</taxon>
        <taxon>Mustelidae</taxon>
        <taxon>Guloninae</taxon>
        <taxon>Gulo</taxon>
    </lineage>
</organism>
<accession>A0A9X9Q9G7</accession>
<evidence type="ECO:0000313" key="3">
    <source>
        <dbReference type="Proteomes" id="UP000269945"/>
    </source>
</evidence>
<reference evidence="2 3" key="1">
    <citation type="submission" date="2018-10" db="EMBL/GenBank/DDBJ databases">
        <authorList>
            <person name="Ekblom R."/>
            <person name="Jareborg N."/>
        </authorList>
    </citation>
    <scope>NUCLEOTIDE SEQUENCE [LARGE SCALE GENOMIC DNA]</scope>
    <source>
        <tissue evidence="2">Muscle</tissue>
    </source>
</reference>
<keyword evidence="3" id="KW-1185">Reference proteome</keyword>
<dbReference type="EMBL" id="CYRY02045183">
    <property type="protein sequence ID" value="VCX40505.1"/>
    <property type="molecule type" value="Genomic_DNA"/>
</dbReference>